<keyword evidence="2" id="KW-0813">Transport</keyword>
<dbReference type="SMART" id="SM00062">
    <property type="entry name" value="PBPb"/>
    <property type="match status" value="1"/>
</dbReference>
<comment type="caution">
    <text evidence="7">The sequence shown here is derived from an EMBL/GenBank/DDBJ whole genome shotgun (WGS) entry which is preliminary data.</text>
</comment>
<dbReference type="Proteomes" id="UP000051302">
    <property type="component" value="Unassembled WGS sequence"/>
</dbReference>
<evidence type="ECO:0000256" key="1">
    <source>
        <dbReference type="ARBA" id="ARBA00010333"/>
    </source>
</evidence>
<dbReference type="SUPFAM" id="SSF53850">
    <property type="entry name" value="Periplasmic binding protein-like II"/>
    <property type="match status" value="1"/>
</dbReference>
<dbReference type="Gene3D" id="3.40.190.10">
    <property type="entry name" value="Periplasmic binding protein-like II"/>
    <property type="match status" value="2"/>
</dbReference>
<proteinExistence type="inferred from homology"/>
<dbReference type="GO" id="GO:0016020">
    <property type="term" value="C:membrane"/>
    <property type="evidence" value="ECO:0007669"/>
    <property type="project" value="InterPro"/>
</dbReference>
<evidence type="ECO:0000256" key="2">
    <source>
        <dbReference type="ARBA" id="ARBA00022448"/>
    </source>
</evidence>
<dbReference type="InterPro" id="IPR001638">
    <property type="entry name" value="Solute-binding_3/MltF_N"/>
</dbReference>
<comment type="similarity">
    <text evidence="1">Belongs to the bacterial solute-binding protein 3 family.</text>
</comment>
<evidence type="ECO:0000259" key="6">
    <source>
        <dbReference type="SMART" id="SM00079"/>
    </source>
</evidence>
<reference evidence="7 8" key="1">
    <citation type="journal article" date="2015" name="Genome Announc.">
        <title>Expanding the biotechnology potential of lactobacilli through comparative genomics of 213 strains and associated genera.</title>
        <authorList>
            <person name="Sun Z."/>
            <person name="Harris H.M."/>
            <person name="McCann A."/>
            <person name="Guo C."/>
            <person name="Argimon S."/>
            <person name="Zhang W."/>
            <person name="Yang X."/>
            <person name="Jeffery I.B."/>
            <person name="Cooney J.C."/>
            <person name="Kagawa T.F."/>
            <person name="Liu W."/>
            <person name="Song Y."/>
            <person name="Salvetti E."/>
            <person name="Wrobel A."/>
            <person name="Rasinkangas P."/>
            <person name="Parkhill J."/>
            <person name="Rea M.C."/>
            <person name="O'Sullivan O."/>
            <person name="Ritari J."/>
            <person name="Douillard F.P."/>
            <person name="Paul Ross R."/>
            <person name="Yang R."/>
            <person name="Briner A.E."/>
            <person name="Felis G.E."/>
            <person name="de Vos W.M."/>
            <person name="Barrangou R."/>
            <person name="Klaenhammer T.R."/>
            <person name="Caufield P.W."/>
            <person name="Cui Y."/>
            <person name="Zhang H."/>
            <person name="O'Toole P.W."/>
        </authorList>
    </citation>
    <scope>NUCLEOTIDE SEQUENCE [LARGE SCALE GENOMIC DNA]</scope>
    <source>
        <strain evidence="7 8">DSM 16982</strain>
    </source>
</reference>
<dbReference type="PANTHER" id="PTHR30085">
    <property type="entry name" value="AMINO ACID ABC TRANSPORTER PERMEASE"/>
    <property type="match status" value="1"/>
</dbReference>
<dbReference type="GO" id="GO:0015276">
    <property type="term" value="F:ligand-gated monoatomic ion channel activity"/>
    <property type="evidence" value="ECO:0007669"/>
    <property type="project" value="InterPro"/>
</dbReference>
<evidence type="ECO:0000259" key="5">
    <source>
        <dbReference type="SMART" id="SM00062"/>
    </source>
</evidence>
<gene>
    <name evidence="7" type="ORF">FD31_GL002554</name>
</gene>
<evidence type="ECO:0000256" key="3">
    <source>
        <dbReference type="ARBA" id="ARBA00022729"/>
    </source>
</evidence>
<dbReference type="InterPro" id="IPR001320">
    <property type="entry name" value="Iontro_rcpt_C"/>
</dbReference>
<feature type="chain" id="PRO_5039594913" evidence="4">
    <location>
        <begin position="23"/>
        <end position="281"/>
    </location>
</feature>
<dbReference type="InterPro" id="IPR051455">
    <property type="entry name" value="Bact_solute-bind_prot3"/>
</dbReference>
<feature type="signal peptide" evidence="4">
    <location>
        <begin position="1"/>
        <end position="22"/>
    </location>
</feature>
<dbReference type="GO" id="GO:0005576">
    <property type="term" value="C:extracellular region"/>
    <property type="evidence" value="ECO:0007669"/>
    <property type="project" value="TreeGrafter"/>
</dbReference>
<dbReference type="CDD" id="cd13690">
    <property type="entry name" value="PBP2_GluB"/>
    <property type="match status" value="1"/>
</dbReference>
<dbReference type="Pfam" id="PF00497">
    <property type="entry name" value="SBP_bac_3"/>
    <property type="match status" value="1"/>
</dbReference>
<keyword evidence="8" id="KW-1185">Reference proteome</keyword>
<accession>A0A0R1WIK6</accession>
<dbReference type="RefSeq" id="WP_057891633.1">
    <property type="nucleotide sequence ID" value="NZ_AZFV01000008.1"/>
</dbReference>
<dbReference type="STRING" id="1423774.FD31_GL002554"/>
<dbReference type="AlphaFoldDB" id="A0A0R1WIK6"/>
<dbReference type="SMART" id="SM00079">
    <property type="entry name" value="PBPe"/>
    <property type="match status" value="1"/>
</dbReference>
<dbReference type="PATRIC" id="fig|1423774.3.peg.2653"/>
<dbReference type="GO" id="GO:0030288">
    <property type="term" value="C:outer membrane-bounded periplasmic space"/>
    <property type="evidence" value="ECO:0007669"/>
    <property type="project" value="TreeGrafter"/>
</dbReference>
<dbReference type="EMBL" id="AZFV01000008">
    <property type="protein sequence ID" value="KRM17569.1"/>
    <property type="molecule type" value="Genomic_DNA"/>
</dbReference>
<dbReference type="PANTHER" id="PTHR30085:SF6">
    <property type="entry name" value="ABC TRANSPORTER GLUTAMINE-BINDING PROTEIN GLNH"/>
    <property type="match status" value="1"/>
</dbReference>
<keyword evidence="3 4" id="KW-0732">Signal</keyword>
<protein>
    <submittedName>
        <fullName evidence="7">Glutamine ABC transporter, substrate binding protein</fullName>
    </submittedName>
</protein>
<sequence length="281" mass="30612">MKRLKYLAVIITSLLLVFTLTACGSQSLSSQNIYENDKKSKTVTWGVKADTKLLGLVDVKDGQEKGFEIDLAKAITKKMYGKDAKAKFVTVTSQSRIPLLKNGNIDAIIATMTITPERQKTIDFSNSYFDAGQSILVKDGSPIKKVQDLNNRTIIGVVGSNSVQNVKKFAPKAQVLQLPDYAQALTALKSGQGDALTTDNVILAGMAVNNPGYKLQGKAFTTEPYGIGINKGQTDFKSAVNKALSEVENDGTYNKLIIKWFGNVPGFNYKEVLRNDSSTNK</sequence>
<dbReference type="PROSITE" id="PS51257">
    <property type="entry name" value="PROKAR_LIPOPROTEIN"/>
    <property type="match status" value="1"/>
</dbReference>
<feature type="domain" description="Ionotropic glutamate receptor C-terminal" evidence="6">
    <location>
        <begin position="53"/>
        <end position="263"/>
    </location>
</feature>
<evidence type="ECO:0000313" key="8">
    <source>
        <dbReference type="Proteomes" id="UP000051302"/>
    </source>
</evidence>
<evidence type="ECO:0000313" key="7">
    <source>
        <dbReference type="EMBL" id="KRM17569.1"/>
    </source>
</evidence>
<organism evidence="7 8">
    <name type="scientific">Companilactobacillus nantensis DSM 16982</name>
    <dbReference type="NCBI Taxonomy" id="1423774"/>
    <lineage>
        <taxon>Bacteria</taxon>
        <taxon>Bacillati</taxon>
        <taxon>Bacillota</taxon>
        <taxon>Bacilli</taxon>
        <taxon>Lactobacillales</taxon>
        <taxon>Lactobacillaceae</taxon>
        <taxon>Companilactobacillus</taxon>
    </lineage>
</organism>
<feature type="domain" description="Solute-binding protein family 3/N-terminal" evidence="5">
    <location>
        <begin position="42"/>
        <end position="264"/>
    </location>
</feature>
<evidence type="ECO:0000256" key="4">
    <source>
        <dbReference type="SAM" id="SignalP"/>
    </source>
</evidence>
<name>A0A0R1WIK6_9LACO</name>
<dbReference type="GO" id="GO:0006865">
    <property type="term" value="P:amino acid transport"/>
    <property type="evidence" value="ECO:0007669"/>
    <property type="project" value="TreeGrafter"/>
</dbReference>